<evidence type="ECO:0000313" key="3">
    <source>
        <dbReference type="EMBL" id="KNZ61777.1"/>
    </source>
</evidence>
<keyword evidence="1" id="KW-1133">Transmembrane helix</keyword>
<evidence type="ECO:0000256" key="2">
    <source>
        <dbReference type="SAM" id="SignalP"/>
    </source>
</evidence>
<feature type="chain" id="PRO_5005568461" evidence="2">
    <location>
        <begin position="23"/>
        <end position="319"/>
    </location>
</feature>
<dbReference type="EMBL" id="LAVV01003998">
    <property type="protein sequence ID" value="KNZ61777.1"/>
    <property type="molecule type" value="Genomic_DNA"/>
</dbReference>
<comment type="caution">
    <text evidence="3">The sequence shown here is derived from an EMBL/GenBank/DDBJ whole genome shotgun (WGS) entry which is preliminary data.</text>
</comment>
<feature type="signal peptide" evidence="2">
    <location>
        <begin position="1"/>
        <end position="22"/>
    </location>
</feature>
<evidence type="ECO:0000313" key="4">
    <source>
        <dbReference type="Proteomes" id="UP000037035"/>
    </source>
</evidence>
<accession>A0A0L6VMG1</accession>
<organism evidence="3 4">
    <name type="scientific">Puccinia sorghi</name>
    <dbReference type="NCBI Taxonomy" id="27349"/>
    <lineage>
        <taxon>Eukaryota</taxon>
        <taxon>Fungi</taxon>
        <taxon>Dikarya</taxon>
        <taxon>Basidiomycota</taxon>
        <taxon>Pucciniomycotina</taxon>
        <taxon>Pucciniomycetes</taxon>
        <taxon>Pucciniales</taxon>
        <taxon>Pucciniaceae</taxon>
        <taxon>Puccinia</taxon>
    </lineage>
</organism>
<keyword evidence="2" id="KW-0732">Signal</keyword>
<reference evidence="3 4" key="1">
    <citation type="submission" date="2015-08" db="EMBL/GenBank/DDBJ databases">
        <title>Next Generation Sequencing and Analysis of the Genome of Puccinia sorghi L Schw, the Causal Agent of Maize Common Rust.</title>
        <authorList>
            <person name="Rochi L."/>
            <person name="Burguener G."/>
            <person name="Darino M."/>
            <person name="Turjanski A."/>
            <person name="Kreff E."/>
            <person name="Dieguez M.J."/>
            <person name="Sacco F."/>
        </authorList>
    </citation>
    <scope>NUCLEOTIDE SEQUENCE [LARGE SCALE GENOMIC DNA]</scope>
    <source>
        <strain evidence="3 4">RO10H11247</strain>
    </source>
</reference>
<protein>
    <submittedName>
        <fullName evidence="3">Putative signal peptide protein</fullName>
    </submittedName>
</protein>
<keyword evidence="1" id="KW-0472">Membrane</keyword>
<sequence length="319" mass="36792">MTPGNSFLSLFVWFALVNDVYGGRLRKWYGVCNMWDKGGLTCFMFFCSPSSTISLPVNLHMQITEVLILVDFRNDMVACVCIQKHQRAGYIVYRMIVKWYILYVLLMRYGHIKKRPFVSDSQKIKLGSSMQSTTTVFPSLWTPQLRSPPNSFKTSNMMLKLIELYLEKEKQDVAKHCEEYYKVWCSIFIKMPKAGRGGIVIMAKLVYVQYVQTTIKWIGKLGDFVSQPGIEHRMYEFSIGKSDPVDWKRKILVECSGNKGVPRLGTSLRTTCIVLRSSPHQIQPFDTYSEEPVLIYQFLVLVLIIFPDLPVSSIWLVVS</sequence>
<dbReference type="Proteomes" id="UP000037035">
    <property type="component" value="Unassembled WGS sequence"/>
</dbReference>
<dbReference type="VEuPathDB" id="FungiDB:VP01_1359g2"/>
<gene>
    <name evidence="3" type="ORF">VP01_1359g2</name>
</gene>
<keyword evidence="4" id="KW-1185">Reference proteome</keyword>
<dbReference type="AlphaFoldDB" id="A0A0L6VMG1"/>
<name>A0A0L6VMG1_9BASI</name>
<feature type="transmembrane region" description="Helical" evidence="1">
    <location>
        <begin position="294"/>
        <end position="318"/>
    </location>
</feature>
<keyword evidence="1" id="KW-0812">Transmembrane</keyword>
<proteinExistence type="predicted"/>
<evidence type="ECO:0000256" key="1">
    <source>
        <dbReference type="SAM" id="Phobius"/>
    </source>
</evidence>